<accession>A0ABZ2TAU9</accession>
<dbReference type="InterPro" id="IPR027417">
    <property type="entry name" value="P-loop_NTPase"/>
</dbReference>
<dbReference type="RefSeq" id="WP_339099672.1">
    <property type="nucleotide sequence ID" value="NZ_CP147248.1"/>
</dbReference>
<proteinExistence type="predicted"/>
<dbReference type="Pfam" id="PF09848">
    <property type="entry name" value="SLFN-g3_helicase"/>
    <property type="match status" value="1"/>
</dbReference>
<evidence type="ECO:0000313" key="3">
    <source>
        <dbReference type="Proteomes" id="UP000195080"/>
    </source>
</evidence>
<sequence length="608" mass="71256">MSFNKFGTNKSATRYFISKLAGENLVPKDIPSDELSALNDVSAIYVYCSKDLKTYYIGQTNSIIRRHGEHVKELEGDILKYEKYFCEGHIAIFYGNEISSNLNYIEQSLIKLFKEFGAIYDFSIFNGPEGNKSDFIQDKRESLDVEIIHKILCSLKDHDLLNKEINTQIKSLNSLLYRHSPFYELDKKQVEILETVLQSSNIYCQKEDSFSTFIIRGGAGTGKTVLMNHIIAQFFGKNIFLKNGHDKTLKIGVCLKSNMIKPITTIFQSYGKSLKENNIFIGKWMDILLEGEKEEFDYILVDESHRLMQYKNNIFPEIHKQFLKKRKKENVLNLILACSKRTVLFYDDIQRIRPNDIEAIDCEDSYNPIYNFVNSSVYDERLSIQYRIKINADLKNYNRRYAKNYVDYLKYILQLSKKPPQNVDFLETNYFQIVDKMEEVKEYIECKREVFPYKNARVVAGYSRKDRWSGKKGTPNRKIEVKAWSEIDMAWNKDYKSWASVDSEKNRNQVGAIHSVQGYDFDYIGLIIGNDMTCTDGKITVKIKNYKDDRGKIKLKCDELEKYIKNVYYTLLTRGIYGIRVFIEDSDLKKYWEDMNNTLIRASQNKRL</sequence>
<dbReference type="InterPro" id="IPR035901">
    <property type="entry name" value="GIY-YIG_endonuc_sf"/>
</dbReference>
<dbReference type="EMBL" id="CP147248">
    <property type="protein sequence ID" value="WYJ87269.1"/>
    <property type="molecule type" value="Genomic_DNA"/>
</dbReference>
<dbReference type="InterPro" id="IPR003593">
    <property type="entry name" value="AAA+_ATPase"/>
</dbReference>
<organism evidence="2 3">
    <name type="scientific">Candidatus Enterococcus lemimoniae</name>
    <dbReference type="NCBI Taxonomy" id="1834167"/>
    <lineage>
        <taxon>Bacteria</taxon>
        <taxon>Bacillati</taxon>
        <taxon>Bacillota</taxon>
        <taxon>Bacilli</taxon>
        <taxon>Lactobacillales</taxon>
        <taxon>Enterococcaceae</taxon>
        <taxon>Enterococcus</taxon>
    </lineage>
</organism>
<protein>
    <recommendedName>
        <fullName evidence="1">AAA+ ATPase domain-containing protein</fullName>
    </recommendedName>
</protein>
<dbReference type="Proteomes" id="UP000195080">
    <property type="component" value="Chromosome"/>
</dbReference>
<gene>
    <name evidence="2" type="ORF">A5866_002364</name>
</gene>
<reference evidence="2 3" key="2">
    <citation type="submission" date="2024-03" db="EMBL/GenBank/DDBJ databases">
        <title>The Genome Sequence of Enterococcus sp. DIV0727d.</title>
        <authorList>
            <consortium name="The Broad Institute Genomics Platform"/>
            <consortium name="The Broad Institute Microbial Omics Core"/>
            <consortium name="The Broad Institute Genomic Center for Infectious Diseases"/>
            <person name="Earl A."/>
            <person name="Manson A."/>
            <person name="Gilmore M."/>
            <person name="Schwartman J."/>
            <person name="Shea T."/>
            <person name="Abouelleil A."/>
            <person name="Cao P."/>
            <person name="Chapman S."/>
            <person name="Cusick C."/>
            <person name="Young S."/>
            <person name="Neafsey D."/>
            <person name="Nusbaum C."/>
            <person name="Birren B."/>
        </authorList>
    </citation>
    <scope>NUCLEOTIDE SEQUENCE [LARGE SCALE GENOMIC DNA]</scope>
    <source>
        <strain evidence="2 3">12C11_DIV0727</strain>
    </source>
</reference>
<dbReference type="Gene3D" id="3.40.50.300">
    <property type="entry name" value="P-loop containing nucleotide triphosphate hydrolases"/>
    <property type="match status" value="1"/>
</dbReference>
<evidence type="ECO:0000313" key="2">
    <source>
        <dbReference type="EMBL" id="WYJ87269.1"/>
    </source>
</evidence>
<keyword evidence="3" id="KW-1185">Reference proteome</keyword>
<dbReference type="Pfam" id="PF01541">
    <property type="entry name" value="GIY-YIG"/>
    <property type="match status" value="1"/>
</dbReference>
<dbReference type="SUPFAM" id="SSF52540">
    <property type="entry name" value="P-loop containing nucleoside triphosphate hydrolases"/>
    <property type="match status" value="1"/>
</dbReference>
<evidence type="ECO:0000259" key="1">
    <source>
        <dbReference type="SMART" id="SM00382"/>
    </source>
</evidence>
<dbReference type="InterPro" id="IPR000305">
    <property type="entry name" value="GIY-YIG_endonuc"/>
</dbReference>
<feature type="domain" description="AAA+ ATPase" evidence="1">
    <location>
        <begin position="209"/>
        <end position="363"/>
    </location>
</feature>
<dbReference type="SMART" id="SM00382">
    <property type="entry name" value="AAA"/>
    <property type="match status" value="1"/>
</dbReference>
<reference evidence="3" key="1">
    <citation type="submission" date="2017-05" db="EMBL/GenBank/DDBJ databases">
        <title>The Genome Sequence of EEnterococcus faecalis 9F2_4866.</title>
        <authorList>
            <consortium name="The Broad Institute Genomics Platform"/>
            <consortium name="The Broad Institute Genomic Center for Infectious Diseases"/>
            <person name="Earl A."/>
            <person name="Manson A."/>
            <person name="Schwartman J."/>
            <person name="Gilmore M."/>
            <person name="Abouelleil A."/>
            <person name="Cao P."/>
            <person name="Chapman S."/>
            <person name="Cusick C."/>
            <person name="Shea T."/>
            <person name="Young S."/>
            <person name="Neafsey D."/>
            <person name="Nusbaum C."/>
            <person name="Birren B."/>
        </authorList>
    </citation>
    <scope>NUCLEOTIDE SEQUENCE [LARGE SCALE GENOMIC DNA]</scope>
    <source>
        <strain evidence="3">12C11_DIV0727</strain>
    </source>
</reference>
<dbReference type="InterPro" id="IPR018647">
    <property type="entry name" value="SLFN_3-like_DNA/RNA_helicase"/>
</dbReference>
<name>A0ABZ2TAU9_9ENTE</name>
<dbReference type="SUPFAM" id="SSF82771">
    <property type="entry name" value="GIY-YIG endonuclease"/>
    <property type="match status" value="1"/>
</dbReference>